<dbReference type="InterPro" id="IPR036291">
    <property type="entry name" value="NAD(P)-bd_dom_sf"/>
</dbReference>
<dbReference type="PaxDb" id="2903-EOD11414"/>
<reference evidence="4" key="2">
    <citation type="submission" date="2024-10" db="UniProtKB">
        <authorList>
            <consortium name="EnsemblProtists"/>
        </authorList>
    </citation>
    <scope>IDENTIFICATION</scope>
</reference>
<dbReference type="PRINTS" id="PR00081">
    <property type="entry name" value="GDHRDH"/>
</dbReference>
<evidence type="ECO:0000256" key="2">
    <source>
        <dbReference type="RuleBase" id="RU000363"/>
    </source>
</evidence>
<dbReference type="Pfam" id="PF00106">
    <property type="entry name" value="adh_short"/>
    <property type="match status" value="1"/>
</dbReference>
<dbReference type="Gene3D" id="3.40.50.720">
    <property type="entry name" value="NAD(P)-binding Rossmann-like Domain"/>
    <property type="match status" value="2"/>
</dbReference>
<comment type="similarity">
    <text evidence="1 2">Belongs to the short-chain dehydrogenases/reductases (SDR) family.</text>
</comment>
<protein>
    <submittedName>
        <fullName evidence="4">Uncharacterized protein</fullName>
    </submittedName>
</protein>
<dbReference type="AlphaFoldDB" id="A0A0D3IJH9"/>
<keyword evidence="3" id="KW-0732">Signal</keyword>
<dbReference type="EnsemblProtists" id="EOD11414">
    <property type="protein sequence ID" value="EOD11414"/>
    <property type="gene ID" value="EMIHUDRAFT_214786"/>
</dbReference>
<dbReference type="PRINTS" id="PR00080">
    <property type="entry name" value="SDRFAMILY"/>
</dbReference>
<feature type="chain" id="PRO_5044291102" evidence="3">
    <location>
        <begin position="18"/>
        <end position="289"/>
    </location>
</feature>
<dbReference type="OMA" id="HPDWYTG"/>
<dbReference type="PROSITE" id="PS00061">
    <property type="entry name" value="ADH_SHORT"/>
    <property type="match status" value="1"/>
</dbReference>
<dbReference type="HOGENOM" id="CLU_964531_0_0_1"/>
<dbReference type="InterPro" id="IPR020904">
    <property type="entry name" value="Sc_DH/Rdtase_CS"/>
</dbReference>
<dbReference type="Proteomes" id="UP000013827">
    <property type="component" value="Unassembled WGS sequence"/>
</dbReference>
<evidence type="ECO:0000313" key="4">
    <source>
        <dbReference type="EnsemblProtists" id="EOD11414"/>
    </source>
</evidence>
<dbReference type="STRING" id="2903.R1DRT2"/>
<accession>A0A0D3IJH9</accession>
<dbReference type="PANTHER" id="PTHR42760">
    <property type="entry name" value="SHORT-CHAIN DEHYDROGENASES/REDUCTASES FAMILY MEMBER"/>
    <property type="match status" value="1"/>
</dbReference>
<dbReference type="InterPro" id="IPR002347">
    <property type="entry name" value="SDR_fam"/>
</dbReference>
<evidence type="ECO:0000256" key="1">
    <source>
        <dbReference type="ARBA" id="ARBA00006484"/>
    </source>
</evidence>
<dbReference type="CDD" id="cd05233">
    <property type="entry name" value="SDR_c"/>
    <property type="match status" value="1"/>
</dbReference>
<organism evidence="4 5">
    <name type="scientific">Emiliania huxleyi (strain CCMP1516)</name>
    <dbReference type="NCBI Taxonomy" id="280463"/>
    <lineage>
        <taxon>Eukaryota</taxon>
        <taxon>Haptista</taxon>
        <taxon>Haptophyta</taxon>
        <taxon>Prymnesiophyceae</taxon>
        <taxon>Isochrysidales</taxon>
        <taxon>Noelaerhabdaceae</taxon>
        <taxon>Emiliania</taxon>
    </lineage>
</organism>
<dbReference type="SUPFAM" id="SSF51735">
    <property type="entry name" value="NAD(P)-binding Rossmann-fold domains"/>
    <property type="match status" value="1"/>
</dbReference>
<dbReference type="GO" id="GO:0016616">
    <property type="term" value="F:oxidoreductase activity, acting on the CH-OH group of donors, NAD or NADP as acceptor"/>
    <property type="evidence" value="ECO:0007669"/>
    <property type="project" value="TreeGrafter"/>
</dbReference>
<keyword evidence="5" id="KW-1185">Reference proteome</keyword>
<dbReference type="KEGG" id="ehx:EMIHUDRAFT_214786"/>
<dbReference type="eggNOG" id="KOG0725">
    <property type="taxonomic scope" value="Eukaryota"/>
</dbReference>
<sequence length="289" mass="29216">MPLPLITAIALTASGEAAVPEDEYAALPEWTAKLSPFASRFAGKKVLVTGGSSGIGLAAALGFRNECADVVIAGSSSAKAQRTADALRSQTPSACPGVAVHAVAGNLANETQALGVVAEAIRLLGGLDVAVNAAGMAGMLYSMHAEIKHWVDTGKRGSVVNVGSLCGEHAGVCGTMYTASKFATQGFSKQAAVKYAPRGIRVNAVDRAIPLGSIAEPWEMAGPILFLSDNGRASYVTGATLSADGALTQARAPSRTRGVGRAAVGAFNSEVAAIEGGIKAPPPTTKSEL</sequence>
<reference evidence="5" key="1">
    <citation type="journal article" date="2013" name="Nature">
        <title>Pan genome of the phytoplankton Emiliania underpins its global distribution.</title>
        <authorList>
            <person name="Read B.A."/>
            <person name="Kegel J."/>
            <person name="Klute M.J."/>
            <person name="Kuo A."/>
            <person name="Lefebvre S.C."/>
            <person name="Maumus F."/>
            <person name="Mayer C."/>
            <person name="Miller J."/>
            <person name="Monier A."/>
            <person name="Salamov A."/>
            <person name="Young J."/>
            <person name="Aguilar M."/>
            <person name="Claverie J.M."/>
            <person name="Frickenhaus S."/>
            <person name="Gonzalez K."/>
            <person name="Herman E.K."/>
            <person name="Lin Y.C."/>
            <person name="Napier J."/>
            <person name="Ogata H."/>
            <person name="Sarno A.F."/>
            <person name="Shmutz J."/>
            <person name="Schroeder D."/>
            <person name="de Vargas C."/>
            <person name="Verret F."/>
            <person name="von Dassow P."/>
            <person name="Valentin K."/>
            <person name="Van de Peer Y."/>
            <person name="Wheeler G."/>
            <person name="Dacks J.B."/>
            <person name="Delwiche C.F."/>
            <person name="Dyhrman S.T."/>
            <person name="Glockner G."/>
            <person name="John U."/>
            <person name="Richards T."/>
            <person name="Worden A.Z."/>
            <person name="Zhang X."/>
            <person name="Grigoriev I.V."/>
            <person name="Allen A.E."/>
            <person name="Bidle K."/>
            <person name="Borodovsky M."/>
            <person name="Bowler C."/>
            <person name="Brownlee C."/>
            <person name="Cock J.M."/>
            <person name="Elias M."/>
            <person name="Gladyshev V.N."/>
            <person name="Groth M."/>
            <person name="Guda C."/>
            <person name="Hadaegh A."/>
            <person name="Iglesias-Rodriguez M.D."/>
            <person name="Jenkins J."/>
            <person name="Jones B.M."/>
            <person name="Lawson T."/>
            <person name="Leese F."/>
            <person name="Lindquist E."/>
            <person name="Lobanov A."/>
            <person name="Lomsadze A."/>
            <person name="Malik S.B."/>
            <person name="Marsh M.E."/>
            <person name="Mackinder L."/>
            <person name="Mock T."/>
            <person name="Mueller-Roeber B."/>
            <person name="Pagarete A."/>
            <person name="Parker M."/>
            <person name="Probert I."/>
            <person name="Quesneville H."/>
            <person name="Raines C."/>
            <person name="Rensing S.A."/>
            <person name="Riano-Pachon D.M."/>
            <person name="Richier S."/>
            <person name="Rokitta S."/>
            <person name="Shiraiwa Y."/>
            <person name="Soanes D.M."/>
            <person name="van der Giezen M."/>
            <person name="Wahlund T.M."/>
            <person name="Williams B."/>
            <person name="Wilson W."/>
            <person name="Wolfe G."/>
            <person name="Wurch L.L."/>
        </authorList>
    </citation>
    <scope>NUCLEOTIDE SEQUENCE</scope>
</reference>
<evidence type="ECO:0000313" key="5">
    <source>
        <dbReference type="Proteomes" id="UP000013827"/>
    </source>
</evidence>
<feature type="signal peptide" evidence="3">
    <location>
        <begin position="1"/>
        <end position="17"/>
    </location>
</feature>
<name>A0A0D3IJH9_EMIH1</name>
<dbReference type="GeneID" id="17257495"/>
<evidence type="ECO:0000256" key="3">
    <source>
        <dbReference type="SAM" id="SignalP"/>
    </source>
</evidence>
<proteinExistence type="inferred from homology"/>
<dbReference type="RefSeq" id="XP_005763843.1">
    <property type="nucleotide sequence ID" value="XM_005763786.1"/>
</dbReference>